<reference evidence="2 3" key="1">
    <citation type="submission" date="2018-08" db="EMBL/GenBank/DDBJ databases">
        <title>Chitinophagaceae sp. K23C18032701, a novel bacterium isolated from forest soil.</title>
        <authorList>
            <person name="Wang C."/>
        </authorList>
    </citation>
    <scope>NUCLEOTIDE SEQUENCE [LARGE SCALE GENOMIC DNA]</scope>
    <source>
        <strain evidence="2 3">K23C18032701</strain>
    </source>
</reference>
<evidence type="ECO:0000259" key="1">
    <source>
        <dbReference type="Pfam" id="PF11127"/>
    </source>
</evidence>
<sequence length="101" mass="10651">MAENIFTAPQPGSNRLYETLSQLNVSNPSRIISGIAGTFLLSVVYKHTPKLTLLAGGYLLYRALSGNCPISSLLAKAQQRHAADAGHIEKQSAAAVASADI</sequence>
<accession>A0A3E1NEC7</accession>
<dbReference type="Pfam" id="PF11127">
    <property type="entry name" value="YgaP-like_TM"/>
    <property type="match status" value="1"/>
</dbReference>
<keyword evidence="3" id="KW-1185">Reference proteome</keyword>
<dbReference type="Proteomes" id="UP000261284">
    <property type="component" value="Unassembled WGS sequence"/>
</dbReference>
<name>A0A3E1NEC7_9BACT</name>
<evidence type="ECO:0000313" key="2">
    <source>
        <dbReference type="EMBL" id="RFM26335.1"/>
    </source>
</evidence>
<dbReference type="InterPro" id="IPR021309">
    <property type="entry name" value="YgaP-like_TM"/>
</dbReference>
<dbReference type="AlphaFoldDB" id="A0A3E1NEC7"/>
<evidence type="ECO:0000313" key="3">
    <source>
        <dbReference type="Proteomes" id="UP000261284"/>
    </source>
</evidence>
<dbReference type="EMBL" id="QTJU01000010">
    <property type="protein sequence ID" value="RFM26335.1"/>
    <property type="molecule type" value="Genomic_DNA"/>
</dbReference>
<dbReference type="RefSeq" id="WP_116849207.1">
    <property type="nucleotide sequence ID" value="NZ_QTJU01000010.1"/>
</dbReference>
<comment type="caution">
    <text evidence="2">The sequence shown here is derived from an EMBL/GenBank/DDBJ whole genome shotgun (WGS) entry which is preliminary data.</text>
</comment>
<gene>
    <name evidence="2" type="ORF">DXN05_20720</name>
</gene>
<feature type="domain" description="Inner membrane protein YgaP-like transmembrane" evidence="1">
    <location>
        <begin position="23"/>
        <end position="78"/>
    </location>
</feature>
<organism evidence="2 3">
    <name type="scientific">Deminuibacter soli</name>
    <dbReference type="NCBI Taxonomy" id="2291815"/>
    <lineage>
        <taxon>Bacteria</taxon>
        <taxon>Pseudomonadati</taxon>
        <taxon>Bacteroidota</taxon>
        <taxon>Chitinophagia</taxon>
        <taxon>Chitinophagales</taxon>
        <taxon>Chitinophagaceae</taxon>
        <taxon>Deminuibacter</taxon>
    </lineage>
</organism>
<protein>
    <submittedName>
        <fullName evidence="2">DUF2892 domain-containing protein</fullName>
    </submittedName>
</protein>
<proteinExistence type="predicted"/>